<feature type="region of interest" description="Disordered" evidence="1">
    <location>
        <begin position="35"/>
        <end position="70"/>
    </location>
</feature>
<dbReference type="Proteomes" id="UP001295444">
    <property type="component" value="Chromosome 03"/>
</dbReference>
<feature type="non-terminal residue" evidence="2">
    <location>
        <position position="70"/>
    </location>
</feature>
<evidence type="ECO:0000256" key="1">
    <source>
        <dbReference type="SAM" id="MobiDB-lite"/>
    </source>
</evidence>
<reference evidence="2" key="1">
    <citation type="submission" date="2022-03" db="EMBL/GenBank/DDBJ databases">
        <authorList>
            <person name="Alioto T."/>
            <person name="Alioto T."/>
            <person name="Gomez Garrido J."/>
        </authorList>
    </citation>
    <scope>NUCLEOTIDE SEQUENCE</scope>
</reference>
<organism evidence="2 3">
    <name type="scientific">Pelobates cultripes</name>
    <name type="common">Western spadefoot toad</name>
    <dbReference type="NCBI Taxonomy" id="61616"/>
    <lineage>
        <taxon>Eukaryota</taxon>
        <taxon>Metazoa</taxon>
        <taxon>Chordata</taxon>
        <taxon>Craniata</taxon>
        <taxon>Vertebrata</taxon>
        <taxon>Euteleostomi</taxon>
        <taxon>Amphibia</taxon>
        <taxon>Batrachia</taxon>
        <taxon>Anura</taxon>
        <taxon>Pelobatoidea</taxon>
        <taxon>Pelobatidae</taxon>
        <taxon>Pelobates</taxon>
    </lineage>
</organism>
<proteinExistence type="predicted"/>
<evidence type="ECO:0000313" key="3">
    <source>
        <dbReference type="Proteomes" id="UP001295444"/>
    </source>
</evidence>
<gene>
    <name evidence="2" type="ORF">PECUL_23A046210</name>
</gene>
<accession>A0AAD1RS14</accession>
<protein>
    <submittedName>
        <fullName evidence="2">Uncharacterized protein</fullName>
    </submittedName>
</protein>
<dbReference type="EMBL" id="OW240914">
    <property type="protein sequence ID" value="CAH2277087.1"/>
    <property type="molecule type" value="Genomic_DNA"/>
</dbReference>
<sequence length="70" mass="8039">MEVRHHGKTSTLSEVCHQGEACGLPHTIYRQIRTDEEGKYRGNLPTDPIKAKYERTPTTPPMDFQNPPYL</sequence>
<evidence type="ECO:0000313" key="2">
    <source>
        <dbReference type="EMBL" id="CAH2277087.1"/>
    </source>
</evidence>
<keyword evidence="3" id="KW-1185">Reference proteome</keyword>
<name>A0AAD1RS14_PELCU</name>
<dbReference type="AlphaFoldDB" id="A0AAD1RS14"/>